<dbReference type="EMBL" id="BMUL01000002">
    <property type="protein sequence ID" value="GHA69411.1"/>
    <property type="molecule type" value="Genomic_DNA"/>
</dbReference>
<sequence>MSAQLNENRPPDLGTFMAEVRPARPEGTPRLGRVTSWDGELCHLCPPGGGAEWTAAPDALRPPTQEERALIRTLTRPVRWVDR</sequence>
<dbReference type="RefSeq" id="WP_189975230.1">
    <property type="nucleotide sequence ID" value="NZ_BMUL01000002.1"/>
</dbReference>
<organism evidence="1 2">
    <name type="scientific">Streptomyces termitum</name>
    <dbReference type="NCBI Taxonomy" id="67368"/>
    <lineage>
        <taxon>Bacteria</taxon>
        <taxon>Bacillati</taxon>
        <taxon>Actinomycetota</taxon>
        <taxon>Actinomycetes</taxon>
        <taxon>Kitasatosporales</taxon>
        <taxon>Streptomycetaceae</taxon>
        <taxon>Streptomyces</taxon>
    </lineage>
</organism>
<comment type="caution">
    <text evidence="1">The sequence shown here is derived from an EMBL/GenBank/DDBJ whole genome shotgun (WGS) entry which is preliminary data.</text>
</comment>
<keyword evidence="2" id="KW-1185">Reference proteome</keyword>
<protein>
    <submittedName>
        <fullName evidence="1">Uncharacterized protein</fullName>
    </submittedName>
</protein>
<reference evidence="1" key="2">
    <citation type="submission" date="2020-09" db="EMBL/GenBank/DDBJ databases">
        <authorList>
            <person name="Sun Q."/>
            <person name="Ohkuma M."/>
        </authorList>
    </citation>
    <scope>NUCLEOTIDE SEQUENCE</scope>
    <source>
        <strain evidence="1">JCM 4518</strain>
    </source>
</reference>
<gene>
    <name evidence="1" type="ORF">GCM10010305_09470</name>
</gene>
<accession>A0A918SVC8</accession>
<proteinExistence type="predicted"/>
<reference evidence="1" key="1">
    <citation type="journal article" date="2014" name="Int. J. Syst. Evol. Microbiol.">
        <title>Complete genome sequence of Corynebacterium casei LMG S-19264T (=DSM 44701T), isolated from a smear-ripened cheese.</title>
        <authorList>
            <consortium name="US DOE Joint Genome Institute (JGI-PGF)"/>
            <person name="Walter F."/>
            <person name="Albersmeier A."/>
            <person name="Kalinowski J."/>
            <person name="Ruckert C."/>
        </authorList>
    </citation>
    <scope>NUCLEOTIDE SEQUENCE</scope>
    <source>
        <strain evidence="1">JCM 4518</strain>
    </source>
</reference>
<name>A0A918SVC8_9ACTN</name>
<evidence type="ECO:0000313" key="2">
    <source>
        <dbReference type="Proteomes" id="UP000644020"/>
    </source>
</evidence>
<dbReference type="Proteomes" id="UP000644020">
    <property type="component" value="Unassembled WGS sequence"/>
</dbReference>
<evidence type="ECO:0000313" key="1">
    <source>
        <dbReference type="EMBL" id="GHA69411.1"/>
    </source>
</evidence>
<dbReference type="AlphaFoldDB" id="A0A918SVC8"/>